<dbReference type="PATRIC" id="fig|405446.3.peg.696"/>
<name>A0A0R0CWA7_9GAMM</name>
<dbReference type="GO" id="GO:0005524">
    <property type="term" value="F:ATP binding"/>
    <property type="evidence" value="ECO:0007669"/>
    <property type="project" value="InterPro"/>
</dbReference>
<dbReference type="GO" id="GO:0005737">
    <property type="term" value="C:cytoplasm"/>
    <property type="evidence" value="ECO:0007669"/>
    <property type="project" value="TreeGrafter"/>
</dbReference>
<dbReference type="Proteomes" id="UP000051863">
    <property type="component" value="Unassembled WGS sequence"/>
</dbReference>
<evidence type="ECO:0008006" key="3">
    <source>
        <dbReference type="Google" id="ProtNLM"/>
    </source>
</evidence>
<dbReference type="NCBIfam" id="NF038074">
    <property type="entry name" value="fam_STM4014"/>
    <property type="match status" value="1"/>
</dbReference>
<dbReference type="InterPro" id="IPR047778">
    <property type="entry name" value="STM4014-like"/>
</dbReference>
<evidence type="ECO:0000313" key="2">
    <source>
        <dbReference type="Proteomes" id="UP000051863"/>
    </source>
</evidence>
<dbReference type="Gene3D" id="3.30.1490.20">
    <property type="entry name" value="ATP-grasp fold, A domain"/>
    <property type="match status" value="1"/>
</dbReference>
<dbReference type="RefSeq" id="WP_057627677.1">
    <property type="nucleotide sequence ID" value="NZ_LDJJ01000019.1"/>
</dbReference>
<dbReference type="Gene3D" id="3.30.470.20">
    <property type="entry name" value="ATP-grasp fold, B domain"/>
    <property type="match status" value="1"/>
</dbReference>
<dbReference type="GO" id="GO:0009432">
    <property type="term" value="P:SOS response"/>
    <property type="evidence" value="ECO:0007669"/>
    <property type="project" value="TreeGrafter"/>
</dbReference>
<organism evidence="1 2">
    <name type="scientific">Stenotrophomonas terrae</name>
    <dbReference type="NCBI Taxonomy" id="405446"/>
    <lineage>
        <taxon>Bacteria</taxon>
        <taxon>Pseudomonadati</taxon>
        <taxon>Pseudomonadota</taxon>
        <taxon>Gammaproteobacteria</taxon>
        <taxon>Lysobacterales</taxon>
        <taxon>Lysobacteraceae</taxon>
        <taxon>Stenotrophomonas</taxon>
    </lineage>
</organism>
<dbReference type="PANTHER" id="PTHR21621">
    <property type="entry name" value="RIBOSOMAL PROTEIN S6 MODIFICATION PROTEIN"/>
    <property type="match status" value="1"/>
</dbReference>
<dbReference type="InterPro" id="IPR013815">
    <property type="entry name" value="ATP_grasp_subdomain_1"/>
</dbReference>
<dbReference type="GO" id="GO:0018169">
    <property type="term" value="F:ribosomal S6-glutamic acid ligase activity"/>
    <property type="evidence" value="ECO:0007669"/>
    <property type="project" value="TreeGrafter"/>
</dbReference>
<keyword evidence="2" id="KW-1185">Reference proteome</keyword>
<proteinExistence type="predicted"/>
<protein>
    <recommendedName>
        <fullName evidence="3">ATP-grasp domain-containing protein</fullName>
    </recommendedName>
</protein>
<reference evidence="1 2" key="1">
    <citation type="submission" date="2015-05" db="EMBL/GenBank/DDBJ databases">
        <title>Genome sequencing and analysis of members of genus Stenotrophomonas.</title>
        <authorList>
            <person name="Patil P.P."/>
            <person name="Midha S."/>
            <person name="Patil P.B."/>
        </authorList>
    </citation>
    <scope>NUCLEOTIDE SEQUENCE [LARGE SCALE GENOMIC DNA]</scope>
    <source>
        <strain evidence="1 2">DSM 18941</strain>
    </source>
</reference>
<gene>
    <name evidence="1" type="ORF">ABB27_06805</name>
</gene>
<dbReference type="OrthoDB" id="9789963at2"/>
<dbReference type="AlphaFoldDB" id="A0A0R0CWA7"/>
<sequence length="369" mass="40573">MIGPRGSRRIAWLQRALHDQGAPAAHVFDYETLLAEPARLPEALAQLPGAIVKLESPGEAPELHQALVRRGWELSGAAGDAPQPAAHGELVHQQFWYAGFADVLTALPYGPRYLNAPADLACMSDKLRCQQHLAAAGVAVPPLFGVIRSYEELRERLRDVGCERVFIKARYGSSGAGVLAYARNRDGREVAYGSAELVEQDGRWRVFNSLRQRRYDRHDDIARLVDLLAVQGAYIERWIPKPTVPGSDGRRYDVRVVALDGQPRQRVARMSAGALTNLHLGNARTGLDFLLDAEAIKHLEAATATAAAAFPNSRMIGFDLIVRGTRNWVLEANGFGDLLLDLRHAGRTTYEDQALLTPARPAINEYAHA</sequence>
<comment type="caution">
    <text evidence="1">The sequence shown here is derived from an EMBL/GenBank/DDBJ whole genome shotgun (WGS) entry which is preliminary data.</text>
</comment>
<dbReference type="EMBL" id="LDJJ01000019">
    <property type="protein sequence ID" value="KRG69304.1"/>
    <property type="molecule type" value="Genomic_DNA"/>
</dbReference>
<dbReference type="SUPFAM" id="SSF56059">
    <property type="entry name" value="Glutathione synthetase ATP-binding domain-like"/>
    <property type="match status" value="1"/>
</dbReference>
<evidence type="ECO:0000313" key="1">
    <source>
        <dbReference type="EMBL" id="KRG69304.1"/>
    </source>
</evidence>
<dbReference type="PANTHER" id="PTHR21621:SF0">
    <property type="entry name" value="BETA-CITRYLGLUTAMATE SYNTHASE B-RELATED"/>
    <property type="match status" value="1"/>
</dbReference>
<accession>A0A0R0CWA7</accession>